<dbReference type="PATRIC" id="fig|1703771.3.peg.964"/>
<dbReference type="Pfam" id="PF00108">
    <property type="entry name" value="Thiolase_N"/>
    <property type="match status" value="1"/>
</dbReference>
<dbReference type="InterPro" id="IPR020613">
    <property type="entry name" value="Thiolase_CS"/>
</dbReference>
<gene>
    <name evidence="8" type="ORF">AMJ40_03445</name>
</gene>
<evidence type="ECO:0000256" key="5">
    <source>
        <dbReference type="RuleBase" id="RU003557"/>
    </source>
</evidence>
<comment type="similarity">
    <text evidence="1 5">Belongs to the thiolase-like superfamily. Thiolase family.</text>
</comment>
<evidence type="ECO:0000256" key="2">
    <source>
        <dbReference type="ARBA" id="ARBA00022679"/>
    </source>
</evidence>
<keyword evidence="2 5" id="KW-0808">Transferase</keyword>
<dbReference type="InterPro" id="IPR020610">
    <property type="entry name" value="Thiolase_AS"/>
</dbReference>
<dbReference type="PIRSF" id="PIRSF000429">
    <property type="entry name" value="Ac-CoA_Ac_transf"/>
    <property type="match status" value="1"/>
</dbReference>
<dbReference type="EC" id="2.3.1.9" evidence="8"/>
<sequence>MGKNVVIVSATRTASGRFLGGLSSLSAPELGAVVIREAVKRAGVNPKDVDEVIMGNVVQAGLGQSPARQASIKAEIPAEVPSFTINKVCGSALKAIMLADQTIKLGEADIIVAGGMESMSNCPYIVRGMREGVKFGDQKLIDSLVYDGLWCAFENVHMGNLAEFTAKNSGITREQQDEYAYHSQRKAGEAMKAGRFKDEIVAVQIPTRKGAPVIIDTDETPRPDTTLEKLAALKPAFQKDGTVTAGNAPGLNDGASAVVVMSEEKAKDLGAKPMARILGHSAAFRVPKYLFYAPVDAVRKLLEKTALSLTDFDLIEANEAFAAQCLADGKELGWDWDKVNVNGGAIALGHPIGASGARVVTTLMYEMERRNVRKGLATLCLGGGGAVAMAIERLG</sequence>
<proteinExistence type="inferred from homology"/>
<comment type="caution">
    <text evidence="8">The sequence shown here is derived from an EMBL/GenBank/DDBJ whole genome shotgun (WGS) entry which is preliminary data.</text>
</comment>
<dbReference type="Gene3D" id="3.40.47.10">
    <property type="match status" value="2"/>
</dbReference>
<dbReference type="InterPro" id="IPR002155">
    <property type="entry name" value="Thiolase"/>
</dbReference>
<evidence type="ECO:0000256" key="3">
    <source>
        <dbReference type="ARBA" id="ARBA00023315"/>
    </source>
</evidence>
<evidence type="ECO:0000256" key="4">
    <source>
        <dbReference type="PIRSR" id="PIRSR000429-1"/>
    </source>
</evidence>
<dbReference type="CDD" id="cd00751">
    <property type="entry name" value="thiolase"/>
    <property type="match status" value="1"/>
</dbReference>
<evidence type="ECO:0000259" key="7">
    <source>
        <dbReference type="Pfam" id="PF02803"/>
    </source>
</evidence>
<evidence type="ECO:0000313" key="9">
    <source>
        <dbReference type="Proteomes" id="UP000051124"/>
    </source>
</evidence>
<dbReference type="NCBIfam" id="TIGR01930">
    <property type="entry name" value="AcCoA-C-Actrans"/>
    <property type="match status" value="1"/>
</dbReference>
<dbReference type="PROSITE" id="PS00098">
    <property type="entry name" value="THIOLASE_1"/>
    <property type="match status" value="1"/>
</dbReference>
<dbReference type="PANTHER" id="PTHR18919:SF107">
    <property type="entry name" value="ACETYL-COA ACETYLTRANSFERASE, CYTOSOLIC"/>
    <property type="match status" value="1"/>
</dbReference>
<feature type="active site" description="Acyl-thioester intermediate" evidence="4">
    <location>
        <position position="89"/>
    </location>
</feature>
<dbReference type="PROSITE" id="PS00737">
    <property type="entry name" value="THIOLASE_2"/>
    <property type="match status" value="1"/>
</dbReference>
<evidence type="ECO:0000259" key="6">
    <source>
        <dbReference type="Pfam" id="PF00108"/>
    </source>
</evidence>
<feature type="domain" description="Thiolase C-terminal" evidence="7">
    <location>
        <begin position="272"/>
        <end position="393"/>
    </location>
</feature>
<accession>A0A0S7WJC1</accession>
<dbReference type="PROSITE" id="PS00099">
    <property type="entry name" value="THIOLASE_3"/>
    <property type="match status" value="1"/>
</dbReference>
<dbReference type="EMBL" id="LIZT01000026">
    <property type="protein sequence ID" value="KPJ50276.1"/>
    <property type="molecule type" value="Genomic_DNA"/>
</dbReference>
<evidence type="ECO:0000256" key="1">
    <source>
        <dbReference type="ARBA" id="ARBA00010982"/>
    </source>
</evidence>
<organism evidence="8 9">
    <name type="scientific">candidate division TA06 bacterium DG_26</name>
    <dbReference type="NCBI Taxonomy" id="1703771"/>
    <lineage>
        <taxon>Bacteria</taxon>
        <taxon>Bacteria division TA06</taxon>
    </lineage>
</organism>
<dbReference type="InterPro" id="IPR020617">
    <property type="entry name" value="Thiolase_C"/>
</dbReference>
<dbReference type="InterPro" id="IPR020616">
    <property type="entry name" value="Thiolase_N"/>
</dbReference>
<dbReference type="AlphaFoldDB" id="A0A0S7WJC1"/>
<dbReference type="FunFam" id="3.40.47.10:FF:000010">
    <property type="entry name" value="Acetyl-CoA acetyltransferase (Thiolase)"/>
    <property type="match status" value="1"/>
</dbReference>
<reference evidence="8 9" key="1">
    <citation type="journal article" date="2015" name="Microbiome">
        <title>Genomic resolution of linkages in carbon, nitrogen, and sulfur cycling among widespread estuary sediment bacteria.</title>
        <authorList>
            <person name="Baker B.J."/>
            <person name="Lazar C.S."/>
            <person name="Teske A.P."/>
            <person name="Dick G.J."/>
        </authorList>
    </citation>
    <scope>NUCLEOTIDE SEQUENCE [LARGE SCALE GENOMIC DNA]</scope>
    <source>
        <strain evidence="8">DG_26</strain>
    </source>
</reference>
<dbReference type="PANTHER" id="PTHR18919">
    <property type="entry name" value="ACETYL-COA C-ACYLTRANSFERASE"/>
    <property type="match status" value="1"/>
</dbReference>
<dbReference type="GO" id="GO:0003985">
    <property type="term" value="F:acetyl-CoA C-acetyltransferase activity"/>
    <property type="evidence" value="ECO:0007669"/>
    <property type="project" value="UniProtKB-EC"/>
</dbReference>
<protein>
    <submittedName>
        <fullName evidence="8">Acetyl-CoA acetyltransferase</fullName>
        <ecNumber evidence="8">2.3.1.9</ecNumber>
    </submittedName>
</protein>
<feature type="active site" description="Proton acceptor" evidence="4">
    <location>
        <position position="350"/>
    </location>
</feature>
<feature type="domain" description="Thiolase N-terminal" evidence="6">
    <location>
        <begin position="5"/>
        <end position="264"/>
    </location>
</feature>
<dbReference type="SUPFAM" id="SSF53901">
    <property type="entry name" value="Thiolase-like"/>
    <property type="match status" value="2"/>
</dbReference>
<keyword evidence="3 5" id="KW-0012">Acyltransferase</keyword>
<evidence type="ECO:0000313" key="8">
    <source>
        <dbReference type="EMBL" id="KPJ50276.1"/>
    </source>
</evidence>
<dbReference type="InterPro" id="IPR016039">
    <property type="entry name" value="Thiolase-like"/>
</dbReference>
<dbReference type="Proteomes" id="UP000051124">
    <property type="component" value="Unassembled WGS sequence"/>
</dbReference>
<name>A0A0S7WJC1_UNCT6</name>
<dbReference type="InterPro" id="IPR020615">
    <property type="entry name" value="Thiolase_acyl_enz_int_AS"/>
</dbReference>
<dbReference type="Pfam" id="PF02803">
    <property type="entry name" value="Thiolase_C"/>
    <property type="match status" value="1"/>
</dbReference>
<feature type="active site" description="Proton acceptor" evidence="4">
    <location>
        <position position="380"/>
    </location>
</feature>